<evidence type="ECO:0000256" key="10">
    <source>
        <dbReference type="RuleBase" id="RU367011"/>
    </source>
</evidence>
<dbReference type="EC" id="4.2.1.1" evidence="4 10"/>
<dbReference type="KEGG" id="emo:DM558_14570"/>
<gene>
    <name evidence="12" type="ORF">DM558_14570</name>
</gene>
<dbReference type="InterPro" id="IPR036398">
    <property type="entry name" value="CA_dom_sf"/>
</dbReference>
<comment type="cofactor">
    <cofactor evidence="1 10">
        <name>Zn(2+)</name>
        <dbReference type="ChEBI" id="CHEBI:29105"/>
    </cofactor>
</comment>
<evidence type="ECO:0000256" key="2">
    <source>
        <dbReference type="ARBA" id="ARBA00002904"/>
    </source>
</evidence>
<evidence type="ECO:0000313" key="13">
    <source>
        <dbReference type="Proteomes" id="UP000273143"/>
    </source>
</evidence>
<keyword evidence="13" id="KW-1185">Reference proteome</keyword>
<comment type="function">
    <text evidence="2 10">Reversible hydration of carbon dioxide.</text>
</comment>
<keyword evidence="10" id="KW-0732">Signal</keyword>
<dbReference type="Gene3D" id="3.10.200.10">
    <property type="entry name" value="Alpha carbonic anhydrase"/>
    <property type="match status" value="1"/>
</dbReference>
<evidence type="ECO:0000256" key="9">
    <source>
        <dbReference type="ARBA" id="ARBA00048348"/>
    </source>
</evidence>
<evidence type="ECO:0000256" key="4">
    <source>
        <dbReference type="ARBA" id="ARBA00012925"/>
    </source>
</evidence>
<dbReference type="PANTHER" id="PTHR18952">
    <property type="entry name" value="CARBONIC ANHYDRASE"/>
    <property type="match status" value="1"/>
</dbReference>
<evidence type="ECO:0000256" key="6">
    <source>
        <dbReference type="ARBA" id="ARBA00022723"/>
    </source>
</evidence>
<dbReference type="InterPro" id="IPR018338">
    <property type="entry name" value="Carbonic_anhydrase_a-class_CS"/>
</dbReference>
<dbReference type="SMART" id="SM01057">
    <property type="entry name" value="Carb_anhydrase"/>
    <property type="match status" value="1"/>
</dbReference>
<dbReference type="Pfam" id="PF00194">
    <property type="entry name" value="Carb_anhydrase"/>
    <property type="match status" value="1"/>
</dbReference>
<name>A0A451EQ14_9GAMM</name>
<dbReference type="PROSITE" id="PS51144">
    <property type="entry name" value="ALPHA_CA_2"/>
    <property type="match status" value="1"/>
</dbReference>
<feature type="signal peptide" evidence="10">
    <location>
        <begin position="1"/>
        <end position="38"/>
    </location>
</feature>
<evidence type="ECO:0000256" key="3">
    <source>
        <dbReference type="ARBA" id="ARBA00010718"/>
    </source>
</evidence>
<feature type="domain" description="Alpha-carbonic anhydrase" evidence="11">
    <location>
        <begin position="40"/>
        <end position="264"/>
    </location>
</feature>
<keyword evidence="8 10" id="KW-0456">Lyase</keyword>
<dbReference type="PANTHER" id="PTHR18952:SF265">
    <property type="entry name" value="CARBONIC ANHYDRASE"/>
    <property type="match status" value="1"/>
</dbReference>
<evidence type="ECO:0000256" key="8">
    <source>
        <dbReference type="ARBA" id="ARBA00023239"/>
    </source>
</evidence>
<keyword evidence="6 10" id="KW-0479">Metal-binding</keyword>
<dbReference type="GO" id="GO:0008270">
    <property type="term" value="F:zinc ion binding"/>
    <property type="evidence" value="ECO:0007669"/>
    <property type="project" value="UniProtKB-UniRule"/>
</dbReference>
<comment type="similarity">
    <text evidence="3 10">Belongs to the alpha-carbonic anhydrase family.</text>
</comment>
<evidence type="ECO:0000313" key="12">
    <source>
        <dbReference type="EMBL" id="AZS51914.1"/>
    </source>
</evidence>
<keyword evidence="7 10" id="KW-0862">Zinc</keyword>
<proteinExistence type="inferred from homology"/>
<dbReference type="Proteomes" id="UP000273143">
    <property type="component" value="Chromosome"/>
</dbReference>
<dbReference type="GO" id="GO:0004089">
    <property type="term" value="F:carbonate dehydratase activity"/>
    <property type="evidence" value="ECO:0007669"/>
    <property type="project" value="UniProtKB-UniRule"/>
</dbReference>
<dbReference type="EMBL" id="CP029822">
    <property type="protein sequence ID" value="AZS51914.1"/>
    <property type="molecule type" value="Genomic_DNA"/>
</dbReference>
<reference evidence="13" key="1">
    <citation type="submission" date="2018-06" db="EMBL/GenBank/DDBJ databases">
        <title>Complete genome of Pseudomonas insecticola strain QZS01.</title>
        <authorList>
            <person name="Wang J."/>
            <person name="Su Q."/>
        </authorList>
    </citation>
    <scope>NUCLEOTIDE SEQUENCE [LARGE SCALE GENOMIC DNA]</scope>
    <source>
        <strain evidence="13">QZS01</strain>
    </source>
</reference>
<dbReference type="SUPFAM" id="SSF51069">
    <property type="entry name" value="Carbonic anhydrase"/>
    <property type="match status" value="1"/>
</dbReference>
<dbReference type="PROSITE" id="PS00162">
    <property type="entry name" value="ALPHA_CA_1"/>
    <property type="match status" value="1"/>
</dbReference>
<evidence type="ECO:0000259" key="11">
    <source>
        <dbReference type="PROSITE" id="PS51144"/>
    </source>
</evidence>
<dbReference type="InterPro" id="IPR023561">
    <property type="entry name" value="Carbonic_anhydrase_a-class"/>
</dbReference>
<evidence type="ECO:0000256" key="7">
    <source>
        <dbReference type="ARBA" id="ARBA00022833"/>
    </source>
</evidence>
<evidence type="ECO:0000256" key="1">
    <source>
        <dbReference type="ARBA" id="ARBA00001947"/>
    </source>
</evidence>
<dbReference type="InterPro" id="IPR041891">
    <property type="entry name" value="Alpha_CA_prokaryot-like"/>
</dbReference>
<dbReference type="InterPro" id="IPR001148">
    <property type="entry name" value="CA_dom"/>
</dbReference>
<dbReference type="AlphaFoldDB" id="A0A451EQ14"/>
<accession>A0A451EQ14</accession>
<feature type="chain" id="PRO_5025097156" description="Carbonic anhydrase" evidence="10">
    <location>
        <begin position="39"/>
        <end position="264"/>
    </location>
</feature>
<sequence length="264" mass="30131">MHFILSKNTHSIFNKEIKMKLNACLLFVSLVSVNYAIANDQWGYQGNISPEHWGEISKDFSACKAGKHQSPINIATSKKLHHHELSFHYDLTAEELVNNGHTVQINVNSDNDYLIYKNDKYYLKQFHFHTPSENQIHGKSYPLEVHFVHANKEGKLLVLAVMANEGKANQELAKAWSVVSDKQNQAVAVKDTFDISKFIPADHGYYHFEGSLTTPPCTEDVNWLILKTPVEVSKEQIAKFAALLKDHHNNRPIQPINDREVDEE</sequence>
<comment type="catalytic activity">
    <reaction evidence="9 10">
        <text>hydrogencarbonate + H(+) = CO2 + H2O</text>
        <dbReference type="Rhea" id="RHEA:10748"/>
        <dbReference type="ChEBI" id="CHEBI:15377"/>
        <dbReference type="ChEBI" id="CHEBI:15378"/>
        <dbReference type="ChEBI" id="CHEBI:16526"/>
        <dbReference type="ChEBI" id="CHEBI:17544"/>
        <dbReference type="EC" id="4.2.1.1"/>
    </reaction>
</comment>
<evidence type="ECO:0000256" key="5">
    <source>
        <dbReference type="ARBA" id="ARBA00014628"/>
    </source>
</evidence>
<dbReference type="CDD" id="cd03124">
    <property type="entry name" value="alpha_CA_prokaryotic_like"/>
    <property type="match status" value="1"/>
</dbReference>
<organism evidence="12 13">
    <name type="scientific">Entomomonas moraniae</name>
    <dbReference type="NCBI Taxonomy" id="2213226"/>
    <lineage>
        <taxon>Bacteria</taxon>
        <taxon>Pseudomonadati</taxon>
        <taxon>Pseudomonadota</taxon>
        <taxon>Gammaproteobacteria</taxon>
        <taxon>Pseudomonadales</taxon>
        <taxon>Pseudomonadaceae</taxon>
        <taxon>Entomomonas</taxon>
    </lineage>
</organism>
<protein>
    <recommendedName>
        <fullName evidence="5 10">Carbonic anhydrase</fullName>
        <ecNumber evidence="4 10">4.2.1.1</ecNumber>
    </recommendedName>
</protein>